<evidence type="ECO:0000313" key="4">
    <source>
        <dbReference type="Proteomes" id="UP000830115"/>
    </source>
</evidence>
<keyword evidence="4" id="KW-1185">Reference proteome</keyword>
<protein>
    <submittedName>
        <fullName evidence="3">Uncharacterized protein</fullName>
    </submittedName>
</protein>
<evidence type="ECO:0000313" key="3">
    <source>
        <dbReference type="EMBL" id="UQA91183.1"/>
    </source>
</evidence>
<organism evidence="3 4">
    <name type="scientific">Streptomyces halobius</name>
    <dbReference type="NCBI Taxonomy" id="2879846"/>
    <lineage>
        <taxon>Bacteria</taxon>
        <taxon>Bacillati</taxon>
        <taxon>Actinomycetota</taxon>
        <taxon>Actinomycetes</taxon>
        <taxon>Kitasatosporales</taxon>
        <taxon>Streptomycetaceae</taxon>
        <taxon>Streptomyces</taxon>
    </lineage>
</organism>
<name>A0ABY4M1X2_9ACTN</name>
<dbReference type="RefSeq" id="WP_248861976.1">
    <property type="nucleotide sequence ID" value="NZ_CP086322.1"/>
</dbReference>
<sequence>MPYATTLFLILVIAAIVPGIIGAVAKGLFYLLMGSWCSSPPWCTWECTCGAPAGTGARCAEDVVRLPGRSGAQPEPAGPGSPGVAGQVMDV</sequence>
<keyword evidence="2" id="KW-0472">Membrane</keyword>
<accession>A0ABY4M1X2</accession>
<proteinExistence type="predicted"/>
<evidence type="ECO:0000256" key="2">
    <source>
        <dbReference type="SAM" id="Phobius"/>
    </source>
</evidence>
<evidence type="ECO:0000256" key="1">
    <source>
        <dbReference type="SAM" id="MobiDB-lite"/>
    </source>
</evidence>
<feature type="transmembrane region" description="Helical" evidence="2">
    <location>
        <begin position="6"/>
        <end position="32"/>
    </location>
</feature>
<dbReference type="Proteomes" id="UP000830115">
    <property type="component" value="Chromosome"/>
</dbReference>
<feature type="region of interest" description="Disordered" evidence="1">
    <location>
        <begin position="68"/>
        <end position="91"/>
    </location>
</feature>
<dbReference type="EMBL" id="CP086322">
    <property type="protein sequence ID" value="UQA91183.1"/>
    <property type="molecule type" value="Genomic_DNA"/>
</dbReference>
<reference evidence="3" key="1">
    <citation type="submission" date="2021-10" db="EMBL/GenBank/DDBJ databases">
        <title>Streptomyces nigrumlapis sp.nov.,an antimicrobial producing actinobacterium isolated from Black Gobi rocks.</title>
        <authorList>
            <person name="Wen Y."/>
            <person name="Zhang W."/>
            <person name="Liu X.G."/>
        </authorList>
    </citation>
    <scope>NUCLEOTIDE SEQUENCE</scope>
    <source>
        <strain evidence="3">ST13-2-2</strain>
    </source>
</reference>
<keyword evidence="2" id="KW-0812">Transmembrane</keyword>
<keyword evidence="2" id="KW-1133">Transmembrane helix</keyword>
<gene>
    <name evidence="3" type="ORF">K9S39_04150</name>
</gene>